<dbReference type="Gene3D" id="3.40.50.150">
    <property type="entry name" value="Vaccinia Virus protein VP39"/>
    <property type="match status" value="1"/>
</dbReference>
<dbReference type="GO" id="GO:0032259">
    <property type="term" value="P:methylation"/>
    <property type="evidence" value="ECO:0007669"/>
    <property type="project" value="UniProtKB-KW"/>
</dbReference>
<dbReference type="Gene3D" id="6.20.50.110">
    <property type="entry name" value="Methyltransferase, zinc-binding domain"/>
    <property type="match status" value="1"/>
</dbReference>
<dbReference type="EMBL" id="KF901161">
    <property type="protein sequence ID" value="AIF20306.1"/>
    <property type="molecule type" value="Genomic_DNA"/>
</dbReference>
<dbReference type="InterPro" id="IPR029063">
    <property type="entry name" value="SAM-dependent_MTases_sf"/>
</dbReference>
<protein>
    <submittedName>
        <fullName evidence="3">SAM-dependent methyltransferase</fullName>
    </submittedName>
</protein>
<evidence type="ECO:0000313" key="3">
    <source>
        <dbReference type="EMBL" id="AIF20306.1"/>
    </source>
</evidence>
<dbReference type="InterPro" id="IPR013691">
    <property type="entry name" value="MeTrfase_14"/>
</dbReference>
<evidence type="ECO:0000259" key="1">
    <source>
        <dbReference type="Pfam" id="PF08421"/>
    </source>
</evidence>
<proteinExistence type="predicted"/>
<evidence type="ECO:0000259" key="2">
    <source>
        <dbReference type="Pfam" id="PF08484"/>
    </source>
</evidence>
<name>A0A075HVD1_9ARCH</name>
<dbReference type="PANTHER" id="PTHR43861">
    <property type="entry name" value="TRANS-ACONITATE 2-METHYLTRANSFERASE-RELATED"/>
    <property type="match status" value="1"/>
</dbReference>
<keyword evidence="3" id="KW-0808">Transferase</keyword>
<dbReference type="Pfam" id="PF13489">
    <property type="entry name" value="Methyltransf_23"/>
    <property type="match status" value="1"/>
</dbReference>
<reference evidence="3" key="1">
    <citation type="journal article" date="2014" name="Genome Biol. Evol.">
        <title>Pangenome evidence for extensive interdomain horizontal transfer affecting lineage core and shell genes in uncultured planktonic thaumarchaeota and euryarchaeota.</title>
        <authorList>
            <person name="Deschamps P."/>
            <person name="Zivanovic Y."/>
            <person name="Moreira D."/>
            <person name="Rodriguez-Valera F."/>
            <person name="Lopez-Garcia P."/>
        </authorList>
    </citation>
    <scope>NUCLEOTIDE SEQUENCE</scope>
</reference>
<accession>A0A075HVD1</accession>
<dbReference type="Gene3D" id="3.40.50.720">
    <property type="entry name" value="NAD(P)-binding Rossmann-like Domain"/>
    <property type="match status" value="1"/>
</dbReference>
<dbReference type="PANTHER" id="PTHR43861:SF5">
    <property type="entry name" value="BLL5978 PROTEIN"/>
    <property type="match status" value="1"/>
</dbReference>
<dbReference type="SUPFAM" id="SSF53335">
    <property type="entry name" value="S-adenosyl-L-methionine-dependent methyltransferases"/>
    <property type="match status" value="1"/>
</dbReference>
<keyword evidence="3" id="KW-0489">Methyltransferase</keyword>
<dbReference type="CDD" id="cd02440">
    <property type="entry name" value="AdoMet_MTases"/>
    <property type="match status" value="1"/>
</dbReference>
<dbReference type="InterPro" id="IPR013630">
    <property type="entry name" value="Methyltransf_Zn-bd_dom_put"/>
</dbReference>
<feature type="domain" description="C-methyltransferase" evidence="2">
    <location>
        <begin position="252"/>
        <end position="409"/>
    </location>
</feature>
<dbReference type="Pfam" id="PF08421">
    <property type="entry name" value="Methyltransf_13"/>
    <property type="match status" value="1"/>
</dbReference>
<organism evidence="3">
    <name type="scientific">uncultured marine thaumarchaeote KM3_89_C12</name>
    <dbReference type="NCBI Taxonomy" id="1456339"/>
    <lineage>
        <taxon>Archaea</taxon>
        <taxon>Nitrososphaerota</taxon>
        <taxon>environmental samples</taxon>
    </lineage>
</organism>
<feature type="domain" description="Methyltransferase putative zinc binding" evidence="1">
    <location>
        <begin position="11"/>
        <end position="72"/>
    </location>
</feature>
<dbReference type="GO" id="GO:0008168">
    <property type="term" value="F:methyltransferase activity"/>
    <property type="evidence" value="ECO:0007669"/>
    <property type="project" value="UniProtKB-KW"/>
</dbReference>
<dbReference type="Pfam" id="PF08484">
    <property type="entry name" value="Methyltransf_14"/>
    <property type="match status" value="1"/>
</dbReference>
<dbReference type="AlphaFoldDB" id="A0A075HVD1"/>
<dbReference type="InterPro" id="IPR038576">
    <property type="entry name" value="Methyltransf_Zn-bd_dom_put_sf"/>
</dbReference>
<sequence>MNELCKRRDTCRLCNKTNLKLAFSLEPTPPANAFVDKQKTSINQDCYPLDVFFCEDCNHVQLLDVVDSNILFEDYVYVSGTSPVFVKHFEEYANFLINNYLENKKSLVIDIGSNDGTFLHFFKEKGSEILGIDPAKEISSKANLDDIETLNDFFSFELSKSIRKKYGSAEIITANNVFAHVNDMKDLINGIKNLLSPNGIFVFEVSYLVDVIQKNLFDTIYHEHISYHSVIPLIKFFNDNEMELIEAIRVDSHGGSLRGIVQMKGGLRKIGDSVKHCITLEKEIGIDQFGTYVKFFHKINKEKNELQKLLQKLKNDKKSIVGFGAPAKATTFLYHFAIKPGVIDYIIDDSPLKQGLFTPGMHIPVYSSEKLYEKNPDYVIILAWNFAESIMKRHQRIKDFGGRFIIPLPQLKVC</sequence>